<sequence length="383" mass="43541">MKRYLNNITRSIGALALLGLAACDYIHDDSLPLCEYRLRFVYDYNMKFADAFQHEVSKVSLFLCDDKGNFLMQRQIEGNELKENNVKLDLEPGTYYALTWAGLDEGSYEWPQLTPGVSTLQDIRVRTLRNADATQPNELEPLWHALDTLVITGTAHEDKEISLAKNTNKLRFILQDTEGYSMDVDDFTFEITADNGYMDYDNSLLDDPQITYLPYYTENVDIASAGDDPDIAIGDTLSQIVAVAEMNTMRLMAGTNYRLIVRHKDWEEDVLNINLPNYLLLTQMEGHNISAQEYLDRQDEYSIVFFLTPILCPDCPDPDEPDEPDEPDNPDNPDEPDNPDNPDEPDEPTPGPGPDDPPHPVVGYACYKIQVKDWVIRLNNGEL</sequence>
<dbReference type="Pfam" id="PF08842">
    <property type="entry name" value="Mfa2"/>
    <property type="match status" value="1"/>
</dbReference>
<evidence type="ECO:0000256" key="1">
    <source>
        <dbReference type="ARBA" id="ARBA00004442"/>
    </source>
</evidence>
<dbReference type="RefSeq" id="WP_251968720.1">
    <property type="nucleotide sequence ID" value="NZ_CP146284.1"/>
</dbReference>
<evidence type="ECO:0000256" key="6">
    <source>
        <dbReference type="ARBA" id="ARBA00023237"/>
    </source>
</evidence>
<evidence type="ECO:0000256" key="4">
    <source>
        <dbReference type="ARBA" id="ARBA00023136"/>
    </source>
</evidence>
<keyword evidence="6" id="KW-0998">Cell outer membrane</keyword>
<organism evidence="9 10">
    <name type="scientific">Parabacteroides absconsus</name>
    <dbReference type="NCBI Taxonomy" id="2951805"/>
    <lineage>
        <taxon>Bacteria</taxon>
        <taxon>Pseudomonadati</taxon>
        <taxon>Bacteroidota</taxon>
        <taxon>Bacteroidia</taxon>
        <taxon>Bacteroidales</taxon>
        <taxon>Tannerellaceae</taxon>
        <taxon>Parabacteroides</taxon>
    </lineage>
</organism>
<name>A0ABZ2IQ37_9BACT</name>
<comment type="subcellular location">
    <subcellularLocation>
        <location evidence="1">Cell outer membrane</location>
    </subcellularLocation>
</comment>
<feature type="region of interest" description="Disordered" evidence="8">
    <location>
        <begin position="314"/>
        <end position="362"/>
    </location>
</feature>
<dbReference type="Gene3D" id="2.60.40.2100">
    <property type="match status" value="1"/>
</dbReference>
<comment type="similarity">
    <text evidence="2">Belongs to the bacteroidetes fimbrillin superfamily. FimB/Mfa2 family.</text>
</comment>
<evidence type="ECO:0000313" key="10">
    <source>
        <dbReference type="Proteomes" id="UP001320603"/>
    </source>
</evidence>
<evidence type="ECO:0000256" key="8">
    <source>
        <dbReference type="SAM" id="MobiDB-lite"/>
    </source>
</evidence>
<evidence type="ECO:0000313" key="9">
    <source>
        <dbReference type="EMBL" id="WWV68042.1"/>
    </source>
</evidence>
<evidence type="ECO:0000256" key="3">
    <source>
        <dbReference type="ARBA" id="ARBA00022729"/>
    </source>
</evidence>
<gene>
    <name evidence="9" type="ORF">NEE14_000540</name>
</gene>
<dbReference type="PROSITE" id="PS51257">
    <property type="entry name" value="PROKAR_LIPOPROTEIN"/>
    <property type="match status" value="1"/>
</dbReference>
<dbReference type="EMBL" id="CP146284">
    <property type="protein sequence ID" value="WWV68042.1"/>
    <property type="molecule type" value="Genomic_DNA"/>
</dbReference>
<keyword evidence="10" id="KW-1185">Reference proteome</keyword>
<feature type="compositionally biased region" description="Acidic residues" evidence="8">
    <location>
        <begin position="316"/>
        <end position="347"/>
    </location>
</feature>
<keyword evidence="3" id="KW-0732">Signal</keyword>
<dbReference type="Gene3D" id="2.60.40.2090">
    <property type="match status" value="1"/>
</dbReference>
<keyword evidence="4" id="KW-0472">Membrane</keyword>
<evidence type="ECO:0000256" key="7">
    <source>
        <dbReference type="ARBA" id="ARBA00023288"/>
    </source>
</evidence>
<accession>A0ABZ2IQ37</accession>
<evidence type="ECO:0000256" key="2">
    <source>
        <dbReference type="ARBA" id="ARBA00007248"/>
    </source>
</evidence>
<keyword evidence="7" id="KW-0449">Lipoprotein</keyword>
<protein>
    <submittedName>
        <fullName evidence="9">FimB/Mfa2 family fimbrial subunit</fullName>
    </submittedName>
</protein>
<evidence type="ECO:0000256" key="5">
    <source>
        <dbReference type="ARBA" id="ARBA00023139"/>
    </source>
</evidence>
<dbReference type="InterPro" id="IPR014941">
    <property type="entry name" value="FimB/Mfa2/Mfa3"/>
</dbReference>
<proteinExistence type="inferred from homology"/>
<keyword evidence="5" id="KW-0564">Palmitate</keyword>
<dbReference type="Proteomes" id="UP001320603">
    <property type="component" value="Chromosome"/>
</dbReference>
<reference evidence="9 10" key="1">
    <citation type="submission" date="2024-02" db="EMBL/GenBank/DDBJ databases">
        <title>Whole genome sequencing of Parabacteroides sp. AD58.</title>
        <authorList>
            <person name="Chaplin A.V."/>
            <person name="Pikina A.P."/>
            <person name="Sokolova S.R."/>
            <person name="Korostin D.O."/>
            <person name="Efimov B.A."/>
        </authorList>
    </citation>
    <scope>NUCLEOTIDE SEQUENCE [LARGE SCALE GENOMIC DNA]</scope>
    <source>
        <strain evidence="9 10">AD58</strain>
    </source>
</reference>